<feature type="domain" description="Cadherin" evidence="18">
    <location>
        <begin position="1782"/>
        <end position="1884"/>
    </location>
</feature>
<dbReference type="PROSITE" id="PS00232">
    <property type="entry name" value="CADHERIN_1"/>
    <property type="match status" value="14"/>
</dbReference>
<feature type="domain" description="Cadherin" evidence="18">
    <location>
        <begin position="2618"/>
        <end position="2723"/>
    </location>
</feature>
<feature type="domain" description="Cadherin" evidence="18">
    <location>
        <begin position="1465"/>
        <end position="1572"/>
    </location>
</feature>
<evidence type="ECO:0000313" key="20">
    <source>
        <dbReference type="RefSeq" id="XP_047737754.1"/>
    </source>
</evidence>
<feature type="domain" description="Cadherin" evidence="18">
    <location>
        <begin position="2201"/>
        <end position="2306"/>
    </location>
</feature>
<evidence type="ECO:0000256" key="16">
    <source>
        <dbReference type="SAM" id="MobiDB-lite"/>
    </source>
</evidence>
<dbReference type="Gene3D" id="4.10.900.10">
    <property type="entry name" value="TCF3-CBD (Catenin binding domain)"/>
    <property type="match status" value="1"/>
</dbReference>
<protein>
    <submittedName>
        <fullName evidence="20">Protein dachsous</fullName>
    </submittedName>
</protein>
<keyword evidence="11" id="KW-1015">Disulfide bond</keyword>
<dbReference type="SUPFAM" id="SSF49313">
    <property type="entry name" value="Cadherin-like"/>
    <property type="match status" value="27"/>
</dbReference>
<keyword evidence="6" id="KW-0677">Repeat</keyword>
<feature type="compositionally biased region" description="Polar residues" evidence="16">
    <location>
        <begin position="2999"/>
        <end position="3009"/>
    </location>
</feature>
<evidence type="ECO:0000256" key="11">
    <source>
        <dbReference type="ARBA" id="ARBA00023157"/>
    </source>
</evidence>
<dbReference type="CTD" id="109661"/>
<comment type="function">
    <text evidence="15">Cadherins are calcium-dependent cell adhesion proteins.</text>
</comment>
<feature type="domain" description="Cadherin" evidence="18">
    <location>
        <begin position="939"/>
        <end position="1041"/>
    </location>
</feature>
<sequence>MCDRCCAVAGASVSGTPPVTASEPPERTSSYRKSQKRSGLNERFRHKFDKCSVKNASERRGSHRTQIYMTLIHLLLISLLPVSRSEYVREFQVSESAAIGTSIGMIGSANPGQPSPPQPPYNIVALSDSKVDLDLHIEESTGEIKTKRTLDHEARDTYSFIAFPQHGENVENIRVLLRVQDENDNAPTFPISVMNIQFPENTARDVKRPLEAAIDRDTGIYNTQRYAIVSGNTNNEFRLSSQRLHNGVLFLDLQINGFLDRETTQYYSLLIEAWDGGTPPLKGSMIVNITIQDMNDNQPIFIQSRYFATVPENATIGTSVLEVLATDTDAGENGRISYSINRRQSDRENMFQINPKTGVISVNRPLDFETKEVHELVVVARDNGEQPLETSAFVSIRVIDVNDNQPTINLIFLSDDATPKISEDAQPGEFVARISVNDPDSKEEYPNVNVTLEGGEGHFGLTTHDNIIYLMIVSRPLDRELKPNYSLVVSATDQGNPPLHASRQFDLQVTDLNDNAPEFDQTVYSAYVLEVADPGTSVFQLSASDRDEGNNSAITYSIRNTPETHSDWFQIDSRTGLITTRSHVDCETEPVPQITVIATDSGSPAQSSSATVRVTIRDVNDNEPIFDQSFYNVSVQESEPVGNCILKVSAEDPDCGVNADVNYTIGEGFRRFREFEIRPVSGDICISGRLDHETRSVYEFPVVATDRGGLSTTAMVKVQLTDVNDNRPAFYPRQYNVSLRENHVSSSPVVVVVATDKDSGTYGQVTYELVGGNETELFRLDSKTGGIFVTRPLSKTTSMYHINVSAKDGAGLRSEHHAEVAISVIDTNHEPPIFDRPRYTFNAREDVNVAHIIGTVSASSSARGGGGRVRYSIYSGDPNGYFSIGPQTGILKTASPLDHEAQSSVLLNVLATTGSPPTYGHTQVNISILDVNDNAPEFDVQSVKLSVPENTALREAIYAAHATDQDSGDNGVITYSLLQNPANMFAIDKLGILTLVEKLDYEAVHRFTLVIGASDQGVPPLSSNLTVDMEVQDVNDNPPVFERASYSISIIESLPANSQFFQVTATDKDTGNNARLTYTIKEKEFENVFGVFPNSGSLYLKEVLDRETRDAYVVTVVATDNGTPKSTASTTVAITVLDANDNTPTFTKQVYEFTVEENLPEGTVVSSVSAEDGDLGANASMRFSIEPSHPSFAIDPKTGEIRTVGSLDREVKAVYEVIVKVRDLGVPPKHSQATVRVLVTDVNDNLPTFVEPQQASISVREDQPAGTEVLQVRATDKDEGNNASITYSFLPTDDSDDHLAFSINPSTGVIRTAKVLDHEVRSRYSLVVKASDQGEVPKHLTKLIQVDVLDVNDNRPTFSASSLTFRIKEGIPIGEKLGSLLSMDQATTGKEDVTYSIASGNTNNVFDIDRLSGQIFTVREVDYERTPEYQLQIEAVDSSAPNPQESIMKVKVEVEDGNDEIPIFPEDPIIFSISENLALGSPVWNFSATDLDSGDNGRVEYSLAQQAPKKVFKLDSVTGVLSLMGPLDFEEQREFTLVVTASDQPRDEELRLRSSVTAKLLIEDYNDNAPKFVSSNRIDIMEDEPTGYPMLHVIATDDDSGDNGKVTYIISSGNDEGKFSLDYDTGVLSVVKPLDREQTTIYNLNITAFDHGKPQRSSSQNVEIHVEDVNDNAPKFSMPLHRANVSEGSVPGTFVTRVTASDQDSGSNSNLTYIIPAGIGDNKFRINPGTGEIHTVATLDREEKEQYSLTVYVRDGSFPAQYDTASVLVSLSDVNDHAPEFRDSCYPLRVPENTDLSVIHTLLATDKDSGLNGEVTYSLTGEDIGNKFNIDTYSGQLSARPLDREAKSKYSLSITARDRGKPSRVGTCNITVTVEDQNDNDPKFTQTRYTASLSEDTPPGSSVLTVQATDRDHGENSRITYSLSNETQWLFKIDNETGVISTVGILDREKQDRYNFEVRATDGGQYDTRSETAQVQIRINDANDNRPQFAEYPYLVTVPVYSQPGQELVRVVATDRDEGLNSDIVYSLTNKPSNSKFRINSETGILTATSPLRLETMKLFHVEVVARDRGSPPMSSVGLIEIQVGERNPTTLMFQNTSYTVHLPENSATNEEVLQVTALRSDDKRERISYSFASGNEDDFFEMDSNTGLIRVKNSNLFDYELVSEIDLVIVAQSNGEAPLYAYTNVRVIIIDMNDNSPRFTQDEYVSSVWEGNNKGTYVIQVSATDDDTGPNANIVYYIVDGNHDDAFVIDPPFSGIVKTNIVLDREIRETYRLTIIATDEGAPEMTGTCTLRINIVDVNDNQPTFPPHSLVQVSEGAEVGTIITTITANDVDTNPAITYNFAAGGNPLNMFTIDKFSGKITLAAPLDHEGTLQYTIEVEASDTAHVARTKITVEVLDENDNPPVFSQQAYQVSLPELSAPGTSVIRVNTTDADEGVNAEVQYSLAAGTEQGFYIHRTTGIVYSNTSHHYNPRQPVIQLVVTARDKGKPSMASVAAITVQITDVNNHPPKFSSETYTARVREDASRGQAVARVSASDMDESRNNRNIVYSIVSGNDHHTFQIASSTGEIILLKELDREKQSQYTLVALASDRGSPSKNATSEVVIEVLDVNDHVPVFNQSEYFVNVSEALDIGSIILQVSAVDDDSGDNARITYDITSGNDDQIFALDSESGIITLREELDYDTVPEHRLIIRASDGQRHHSLSALTTVYIGLKDENDNAPSFPAPTYYEFVVENSPVGTTVFTAIANDADKGPYGTLNYSIPSGEDRNKFSIDPATGVVTTEVVFDFEVRDDYYFSIRAFDAGGKFTTVNVKVNVKSSDEYAPVFTERIYYFSMPFDAQNGNVVGKVEATDKDKGSDGQVFYSLTTPSRVFKINRTTGEIIVKRPPGREEGIRLELLANSGKPKSLRGLATAEISIGNHNSSWGNSTSLTGGNTEGGGLATWAIGLLIALILLVLVFGAAFLFLYRRNLLVRKPVIPDQFDTSFDTIDIRHPPPTSAPDLSQYPTSYNDLPYNHHSDRTHHGNTTSEMSEQSQSASSGRGSADDNEDVEDEEIRMINEGPLIKEQKLRERLGLPDSGIHDDDNMSDVSVHNTQEYLARLGIDTTKTESTKGSQDLTHSIGSMHMFDEEGATESGEVDINNLIYSKLNDVPSEEDSSIMDGTRAFGFGGDESQPSMTGSLSSIVHSEEELQGSYNWDYLLDWGPQYQPLAHVFSEIARLKDDSAPNYSREPQKKTLNPQVKTIPPPLLTSVAPRSIAPVALSTIRAQMSMPSLPRSPISHEASFTSPAMSPSFSPSLSPLATRSPSISPLMTPGNRGPAPSLAAQNSVTSTPHHSRALGQRQGTSGILTGASSGSESELRI</sequence>
<keyword evidence="12" id="KW-0325">Glycoprotein</keyword>
<dbReference type="FunFam" id="2.60.40.60:FF:000007">
    <property type="entry name" value="Protocadherin alpha 2"/>
    <property type="match status" value="1"/>
</dbReference>
<comment type="subcellular location">
    <subcellularLocation>
        <location evidence="1 14">Cell membrane</location>
        <topology evidence="1 14">Single-pass type I membrane protein</topology>
    </subcellularLocation>
</comment>
<keyword evidence="7 13" id="KW-0106">Calcium</keyword>
<dbReference type="GO" id="GO:0009887">
    <property type="term" value="P:animal organ morphogenesis"/>
    <property type="evidence" value="ECO:0007669"/>
    <property type="project" value="UniProtKB-ARBA"/>
</dbReference>
<feature type="domain" description="Cadherin" evidence="18">
    <location>
        <begin position="190"/>
        <end position="301"/>
    </location>
</feature>
<dbReference type="GO" id="GO:0008104">
    <property type="term" value="P:intracellular protein localization"/>
    <property type="evidence" value="ECO:0007669"/>
    <property type="project" value="UniProtKB-ARBA"/>
</dbReference>
<dbReference type="GeneID" id="108664783"/>
<evidence type="ECO:0000313" key="19">
    <source>
        <dbReference type="Proteomes" id="UP000694843"/>
    </source>
</evidence>
<feature type="domain" description="Cadherin" evidence="18">
    <location>
        <begin position="2512"/>
        <end position="2617"/>
    </location>
</feature>
<dbReference type="Proteomes" id="UP000694843">
    <property type="component" value="Unplaced"/>
</dbReference>
<feature type="domain" description="Cadherin" evidence="18">
    <location>
        <begin position="2095"/>
        <end position="2200"/>
    </location>
</feature>
<evidence type="ECO:0000256" key="2">
    <source>
        <dbReference type="ARBA" id="ARBA00022475"/>
    </source>
</evidence>
<feature type="domain" description="Cadherin" evidence="18">
    <location>
        <begin position="302"/>
        <end position="408"/>
    </location>
</feature>
<dbReference type="InterPro" id="IPR020894">
    <property type="entry name" value="Cadherin_CS"/>
</dbReference>
<dbReference type="GO" id="GO:0007424">
    <property type="term" value="P:open tracheal system development"/>
    <property type="evidence" value="ECO:0007669"/>
    <property type="project" value="UniProtKB-ARBA"/>
</dbReference>
<dbReference type="InterPro" id="IPR027397">
    <property type="entry name" value="Catenin-bd_sf"/>
</dbReference>
<feature type="domain" description="Cadherin" evidence="18">
    <location>
        <begin position="1042"/>
        <end position="1146"/>
    </location>
</feature>
<dbReference type="InterPro" id="IPR002126">
    <property type="entry name" value="Cadherin-like_dom"/>
</dbReference>
<dbReference type="CDD" id="cd11304">
    <property type="entry name" value="Cadherin_repeat"/>
    <property type="match status" value="27"/>
</dbReference>
<dbReference type="GO" id="GO:0005886">
    <property type="term" value="C:plasma membrane"/>
    <property type="evidence" value="ECO:0007669"/>
    <property type="project" value="UniProtKB-SubCell"/>
</dbReference>
<feature type="domain" description="Cadherin" evidence="18">
    <location>
        <begin position="85"/>
        <end position="189"/>
    </location>
</feature>
<dbReference type="FunFam" id="2.60.40.60:FF:000102">
    <property type="entry name" value="Dachsous cadherin-related 1b"/>
    <property type="match status" value="1"/>
</dbReference>
<dbReference type="FunFam" id="2.60.40.60:FF:000135">
    <property type="entry name" value="cadherin-23 isoform X1"/>
    <property type="match status" value="1"/>
</dbReference>
<dbReference type="PANTHER" id="PTHR24026">
    <property type="entry name" value="FAT ATYPICAL CADHERIN-RELATED"/>
    <property type="match status" value="1"/>
</dbReference>
<organism evidence="19 20">
    <name type="scientific">Hyalella azteca</name>
    <name type="common">Amphipod</name>
    <dbReference type="NCBI Taxonomy" id="294128"/>
    <lineage>
        <taxon>Eukaryota</taxon>
        <taxon>Metazoa</taxon>
        <taxon>Ecdysozoa</taxon>
        <taxon>Arthropoda</taxon>
        <taxon>Crustacea</taxon>
        <taxon>Multicrustacea</taxon>
        <taxon>Malacostraca</taxon>
        <taxon>Eumalacostraca</taxon>
        <taxon>Peracarida</taxon>
        <taxon>Amphipoda</taxon>
        <taxon>Senticaudata</taxon>
        <taxon>Talitrida</taxon>
        <taxon>Talitroidea</taxon>
        <taxon>Hyalellidae</taxon>
        <taxon>Hyalella</taxon>
    </lineage>
</organism>
<proteinExistence type="predicted"/>
<keyword evidence="4 14" id="KW-0812">Transmembrane</keyword>
<dbReference type="OMA" id="STCQIRI"/>
<feature type="compositionally biased region" description="Polar residues" evidence="16">
    <location>
        <begin position="3341"/>
        <end position="3361"/>
    </location>
</feature>
<dbReference type="Gene3D" id="2.60.40.60">
    <property type="entry name" value="Cadherins"/>
    <property type="match status" value="27"/>
</dbReference>
<dbReference type="FunFam" id="2.60.40.60:FF:000116">
    <property type="entry name" value="Dachsous cadherin-related 2"/>
    <property type="match status" value="1"/>
</dbReference>
<reference evidence="20" key="1">
    <citation type="submission" date="2025-08" db="UniProtKB">
        <authorList>
            <consortium name="RefSeq"/>
        </authorList>
    </citation>
    <scope>IDENTIFICATION</scope>
    <source>
        <tissue evidence="20">Whole organism</tissue>
    </source>
</reference>
<dbReference type="PRINTS" id="PR00205">
    <property type="entry name" value="CADHERIN"/>
</dbReference>
<feature type="domain" description="Cadherin" evidence="18">
    <location>
        <begin position="421"/>
        <end position="519"/>
    </location>
</feature>
<accession>A0A979FNJ0</accession>
<dbReference type="PANTHER" id="PTHR24026:SF126">
    <property type="entry name" value="PROTOCADHERIN FAT 4"/>
    <property type="match status" value="1"/>
</dbReference>
<dbReference type="OrthoDB" id="6252479at2759"/>
<evidence type="ECO:0000256" key="1">
    <source>
        <dbReference type="ARBA" id="ARBA00004251"/>
    </source>
</evidence>
<feature type="domain" description="Cadherin" evidence="18">
    <location>
        <begin position="2306"/>
        <end position="2406"/>
    </location>
</feature>
<feature type="domain" description="Cadherin" evidence="18">
    <location>
        <begin position="520"/>
        <end position="626"/>
    </location>
</feature>
<evidence type="ECO:0000256" key="14">
    <source>
        <dbReference type="RuleBase" id="RU003318"/>
    </source>
</evidence>
<dbReference type="Pfam" id="PF00028">
    <property type="entry name" value="Cadherin"/>
    <property type="match status" value="26"/>
</dbReference>
<feature type="domain" description="Cadherin" evidence="18">
    <location>
        <begin position="1677"/>
        <end position="1781"/>
    </location>
</feature>
<keyword evidence="3" id="KW-0245">EGF-like domain</keyword>
<dbReference type="FunFam" id="2.60.40.60:FF:000060">
    <property type="entry name" value="Putative cadherin-23"/>
    <property type="match status" value="1"/>
</dbReference>
<dbReference type="GO" id="GO:0001736">
    <property type="term" value="P:establishment of planar polarity"/>
    <property type="evidence" value="ECO:0007669"/>
    <property type="project" value="UniProtKB-ARBA"/>
</dbReference>
<evidence type="ECO:0000256" key="5">
    <source>
        <dbReference type="ARBA" id="ARBA00022729"/>
    </source>
</evidence>
<dbReference type="FunFam" id="2.60.40.60:FF:000140">
    <property type="entry name" value="Dachsous cadherin-related 1"/>
    <property type="match status" value="1"/>
</dbReference>
<feature type="domain" description="Cadherin" evidence="18">
    <location>
        <begin position="2724"/>
        <end position="2826"/>
    </location>
</feature>
<dbReference type="FunFam" id="2.60.40.60:FF:000353">
    <property type="entry name" value="Dachsous, isoform B"/>
    <property type="match status" value="1"/>
</dbReference>
<evidence type="ECO:0000256" key="10">
    <source>
        <dbReference type="ARBA" id="ARBA00023136"/>
    </source>
</evidence>
<dbReference type="Pfam" id="PF01049">
    <property type="entry name" value="CADH_Y-type_LIR"/>
    <property type="match status" value="1"/>
</dbReference>
<dbReference type="FunFam" id="2.60.40.60:FF:000020">
    <property type="entry name" value="Dachsous cadherin-related 1b"/>
    <property type="match status" value="11"/>
</dbReference>
<feature type="region of interest" description="Disordered" evidence="16">
    <location>
        <begin position="2985"/>
        <end position="3050"/>
    </location>
</feature>
<dbReference type="GO" id="GO:0005509">
    <property type="term" value="F:calcium ion binding"/>
    <property type="evidence" value="ECO:0007669"/>
    <property type="project" value="UniProtKB-UniRule"/>
</dbReference>
<keyword evidence="10 17" id="KW-0472">Membrane</keyword>
<dbReference type="FunFam" id="2.60.40.60:FF:000081">
    <property type="entry name" value="protocadherin Fat 4"/>
    <property type="match status" value="1"/>
</dbReference>
<evidence type="ECO:0000256" key="15">
    <source>
        <dbReference type="RuleBase" id="RU004357"/>
    </source>
</evidence>
<evidence type="ECO:0000256" key="13">
    <source>
        <dbReference type="PROSITE-ProRule" id="PRU00043"/>
    </source>
</evidence>
<feature type="compositionally biased region" description="Low complexity" evidence="16">
    <location>
        <begin position="3283"/>
        <end position="3302"/>
    </location>
</feature>
<evidence type="ECO:0000256" key="6">
    <source>
        <dbReference type="ARBA" id="ARBA00022737"/>
    </source>
</evidence>
<dbReference type="GO" id="GO:0030855">
    <property type="term" value="P:epithelial cell differentiation"/>
    <property type="evidence" value="ECO:0007669"/>
    <property type="project" value="UniProtKB-ARBA"/>
</dbReference>
<feature type="domain" description="Cadherin" evidence="18">
    <location>
        <begin position="1990"/>
        <end position="2094"/>
    </location>
</feature>
<dbReference type="InterPro" id="IPR015919">
    <property type="entry name" value="Cadherin-like_sf"/>
</dbReference>
<keyword evidence="8 14" id="KW-0130">Cell adhesion</keyword>
<evidence type="ECO:0000256" key="12">
    <source>
        <dbReference type="ARBA" id="ARBA00023180"/>
    </source>
</evidence>
<keyword evidence="2" id="KW-1003">Cell membrane</keyword>
<keyword evidence="5" id="KW-0732">Signal</keyword>
<feature type="domain" description="Cadherin" evidence="18">
    <location>
        <begin position="835"/>
        <end position="938"/>
    </location>
</feature>
<dbReference type="FunFam" id="2.60.40.60:FF:000104">
    <property type="entry name" value="cadherin-23 isoform X1"/>
    <property type="match status" value="1"/>
</dbReference>
<dbReference type="FunFam" id="2.60.40.60:FF:000226">
    <property type="entry name" value="Dachsous, isoform B"/>
    <property type="match status" value="1"/>
</dbReference>
<feature type="domain" description="Cadherin" evidence="18">
    <location>
        <begin position="1359"/>
        <end position="1464"/>
    </location>
</feature>
<evidence type="ECO:0000256" key="8">
    <source>
        <dbReference type="ARBA" id="ARBA00022889"/>
    </source>
</evidence>
<dbReference type="FunFam" id="2.60.40.60:FF:000015">
    <property type="entry name" value="FAT atypical cadherin 1"/>
    <property type="match status" value="1"/>
</dbReference>
<evidence type="ECO:0000256" key="17">
    <source>
        <dbReference type="SAM" id="Phobius"/>
    </source>
</evidence>
<feature type="domain" description="Cadherin" evidence="18">
    <location>
        <begin position="2827"/>
        <end position="2930"/>
    </location>
</feature>
<dbReference type="KEGG" id="hazt:108664783"/>
<feature type="region of interest" description="Disordered" evidence="16">
    <location>
        <begin position="3223"/>
        <end position="3247"/>
    </location>
</feature>
<feature type="domain" description="Cadherin" evidence="18">
    <location>
        <begin position="1885"/>
        <end position="1989"/>
    </location>
</feature>
<keyword evidence="19" id="KW-1185">Reference proteome</keyword>
<feature type="compositionally biased region" description="Polar residues" evidence="16">
    <location>
        <begin position="3323"/>
        <end position="3332"/>
    </location>
</feature>
<name>A0A979FNJ0_HYAAZ</name>
<dbReference type="GO" id="GO:0048589">
    <property type="term" value="P:developmental growth"/>
    <property type="evidence" value="ECO:0007669"/>
    <property type="project" value="UniProtKB-ARBA"/>
</dbReference>
<dbReference type="SMART" id="SM00112">
    <property type="entry name" value="CA"/>
    <property type="match status" value="27"/>
</dbReference>
<feature type="domain" description="Cadherin" evidence="18">
    <location>
        <begin position="1251"/>
        <end position="1358"/>
    </location>
</feature>
<evidence type="ECO:0000259" key="18">
    <source>
        <dbReference type="PROSITE" id="PS50268"/>
    </source>
</evidence>
<feature type="domain" description="Cadherin" evidence="18">
    <location>
        <begin position="627"/>
        <end position="730"/>
    </location>
</feature>
<evidence type="ECO:0000256" key="7">
    <source>
        <dbReference type="ARBA" id="ARBA00022837"/>
    </source>
</evidence>
<dbReference type="InterPro" id="IPR000233">
    <property type="entry name" value="Cadherin_Y-type_LIR"/>
</dbReference>
<dbReference type="FunFam" id="2.60.40.60:FF:000134">
    <property type="entry name" value="protocadherin Fat 4"/>
    <property type="match status" value="1"/>
</dbReference>
<feature type="transmembrane region" description="Helical" evidence="17">
    <location>
        <begin position="2940"/>
        <end position="2966"/>
    </location>
</feature>
<feature type="domain" description="Cadherin" evidence="18">
    <location>
        <begin position="1147"/>
        <end position="1249"/>
    </location>
</feature>
<evidence type="ECO:0000256" key="4">
    <source>
        <dbReference type="ARBA" id="ARBA00022692"/>
    </source>
</evidence>
<feature type="domain" description="Cadherin" evidence="18">
    <location>
        <begin position="731"/>
        <end position="834"/>
    </location>
</feature>
<dbReference type="FunFam" id="2.60.40.60:FF:000039">
    <property type="entry name" value="FAT atypical cadherin 3"/>
    <property type="match status" value="1"/>
</dbReference>
<keyword evidence="9 17" id="KW-1133">Transmembrane helix</keyword>
<dbReference type="RefSeq" id="XP_047737754.1">
    <property type="nucleotide sequence ID" value="XM_047881798.1"/>
</dbReference>
<evidence type="ECO:0000256" key="9">
    <source>
        <dbReference type="ARBA" id="ARBA00022989"/>
    </source>
</evidence>
<feature type="compositionally biased region" description="Low complexity" evidence="16">
    <location>
        <begin position="3027"/>
        <end position="3041"/>
    </location>
</feature>
<gene>
    <name evidence="20" type="primary">LOC108664783</name>
</gene>
<feature type="domain" description="Cadherin" evidence="18">
    <location>
        <begin position="2407"/>
        <end position="2511"/>
    </location>
</feature>
<evidence type="ECO:0000256" key="3">
    <source>
        <dbReference type="ARBA" id="ARBA00022536"/>
    </source>
</evidence>
<dbReference type="FunFam" id="2.60.40.60:FF:000032">
    <property type="entry name" value="FAT atypical cadherin 1"/>
    <property type="match status" value="1"/>
</dbReference>
<dbReference type="GO" id="GO:0007163">
    <property type="term" value="P:establishment or maintenance of cell polarity"/>
    <property type="evidence" value="ECO:0007669"/>
    <property type="project" value="UniProtKB-ARBA"/>
</dbReference>
<feature type="region of interest" description="Disordered" evidence="16">
    <location>
        <begin position="11"/>
        <end position="39"/>
    </location>
</feature>
<dbReference type="GO" id="GO:0007156">
    <property type="term" value="P:homophilic cell adhesion via plasma membrane adhesion molecules"/>
    <property type="evidence" value="ECO:0007669"/>
    <property type="project" value="InterPro"/>
</dbReference>
<feature type="region of interest" description="Disordered" evidence="16">
    <location>
        <begin position="3273"/>
        <end position="3361"/>
    </location>
</feature>
<feature type="domain" description="Cadherin" evidence="18">
    <location>
        <begin position="1572"/>
        <end position="1676"/>
    </location>
</feature>
<dbReference type="PROSITE" id="PS50268">
    <property type="entry name" value="CADHERIN_2"/>
    <property type="match status" value="27"/>
</dbReference>